<keyword evidence="2" id="KW-1185">Reference proteome</keyword>
<dbReference type="EMBL" id="LT853702">
    <property type="protein sequence ID" value="SMQ55328.1"/>
    <property type="molecule type" value="Genomic_DNA"/>
</dbReference>
<evidence type="ECO:0000313" key="2">
    <source>
        <dbReference type="Proteomes" id="UP000215127"/>
    </source>
</evidence>
<gene>
    <name evidence="1" type="ORF">ZT3D7_G10483</name>
</gene>
<proteinExistence type="predicted"/>
<sequence length="72" mass="8106">MEFLHFSGVLDWNLALSWESSIATYDPIVPLRSRRVATFAPTVLDTRTSPLSRNNWPFVTTIRAPATWGSAL</sequence>
<dbReference type="Proteomes" id="UP000215127">
    <property type="component" value="Chromosome 11"/>
</dbReference>
<accession>A0A1X7S6M4</accession>
<evidence type="ECO:0000313" key="1">
    <source>
        <dbReference type="EMBL" id="SMQ55328.1"/>
    </source>
</evidence>
<name>A0A1X7S6M4_ZYMT9</name>
<organism evidence="1 2">
    <name type="scientific">Zymoseptoria tritici (strain ST99CH_3D7)</name>
    <dbReference type="NCBI Taxonomy" id="1276538"/>
    <lineage>
        <taxon>Eukaryota</taxon>
        <taxon>Fungi</taxon>
        <taxon>Dikarya</taxon>
        <taxon>Ascomycota</taxon>
        <taxon>Pezizomycotina</taxon>
        <taxon>Dothideomycetes</taxon>
        <taxon>Dothideomycetidae</taxon>
        <taxon>Mycosphaerellales</taxon>
        <taxon>Mycosphaerellaceae</taxon>
        <taxon>Zymoseptoria</taxon>
    </lineage>
</organism>
<reference evidence="1 2" key="1">
    <citation type="submission" date="2016-06" db="EMBL/GenBank/DDBJ databases">
        <authorList>
            <person name="Kjaerup R.B."/>
            <person name="Dalgaard T.S."/>
            <person name="Juul-Madsen H.R."/>
        </authorList>
    </citation>
    <scope>NUCLEOTIDE SEQUENCE [LARGE SCALE GENOMIC DNA]</scope>
</reference>
<protein>
    <submittedName>
        <fullName evidence="1">Uncharacterized protein</fullName>
    </submittedName>
</protein>
<dbReference type="AlphaFoldDB" id="A0A1X7S6M4"/>